<accession>A0A1D2JN32</accession>
<comment type="caution">
    <text evidence="2">The sequence shown here is derived from an EMBL/GenBank/DDBJ whole genome shotgun (WGS) entry which is preliminary data.</text>
</comment>
<dbReference type="Proteomes" id="UP000242814">
    <property type="component" value="Unassembled WGS sequence"/>
</dbReference>
<evidence type="ECO:0000313" key="3">
    <source>
        <dbReference type="Proteomes" id="UP000242814"/>
    </source>
</evidence>
<proteinExistence type="predicted"/>
<reference evidence="2 3" key="1">
    <citation type="submission" date="2016-06" db="EMBL/GenBank/DDBJ databases">
        <authorList>
            <person name="Kjaerup R.B."/>
            <person name="Dalgaard T.S."/>
            <person name="Juul-Madsen H.R."/>
        </authorList>
    </citation>
    <scope>NUCLEOTIDE SEQUENCE [LARGE SCALE GENOMIC DNA]</scope>
    <source>
        <strain evidence="2 3">Pb300</strain>
    </source>
</reference>
<name>A0A1D2JN32_PARBR</name>
<gene>
    <name evidence="1" type="ORF">ACO22_00855</name>
    <name evidence="2" type="ORF">ACO22_00858</name>
</gene>
<protein>
    <submittedName>
        <fullName evidence="2">Uncharacterized protein</fullName>
    </submittedName>
</protein>
<evidence type="ECO:0000313" key="2">
    <source>
        <dbReference type="EMBL" id="ODH44325.1"/>
    </source>
</evidence>
<dbReference type="VEuPathDB" id="FungiDB:PADG_05167"/>
<dbReference type="VEuPathDB" id="FungiDB:PABG_07205"/>
<dbReference type="EMBL" id="LZYO01000019">
    <property type="protein sequence ID" value="ODH44325.1"/>
    <property type="molecule type" value="Genomic_DNA"/>
</dbReference>
<organism evidence="2 3">
    <name type="scientific">Paracoccidioides brasiliensis</name>
    <dbReference type="NCBI Taxonomy" id="121759"/>
    <lineage>
        <taxon>Eukaryota</taxon>
        <taxon>Fungi</taxon>
        <taxon>Dikarya</taxon>
        <taxon>Ascomycota</taxon>
        <taxon>Pezizomycotina</taxon>
        <taxon>Eurotiomycetes</taxon>
        <taxon>Eurotiomycetidae</taxon>
        <taxon>Onygenales</taxon>
        <taxon>Ajellomycetaceae</taxon>
        <taxon>Paracoccidioides</taxon>
    </lineage>
</organism>
<dbReference type="AlphaFoldDB" id="A0A1D2JN32"/>
<evidence type="ECO:0000313" key="1">
    <source>
        <dbReference type="EMBL" id="ODH44322.1"/>
    </source>
</evidence>
<sequence>MLQGIIRVDSHATGNLESRILDLGSEIIQTAPLLSCLRSPGIFASVNREPESASLSGTETGMPACIEVIESLKTRRSEAEKETETFVKHQSPMMIDDDDDDDDDDETECWLMQLRNSQSFFLPGQGFQTVAPCTSFIFPCRSMLQGTMSPLVRLDDM</sequence>
<dbReference type="EMBL" id="LZYO01000019">
    <property type="protein sequence ID" value="ODH44322.1"/>
    <property type="molecule type" value="Genomic_DNA"/>
</dbReference>